<comment type="caution">
    <text evidence="2">The sequence shown here is derived from an EMBL/GenBank/DDBJ whole genome shotgun (WGS) entry which is preliminary data.</text>
</comment>
<organism evidence="2 3">
    <name type="scientific">Catenisphaera adipataccumulans</name>
    <dbReference type="NCBI Taxonomy" id="700500"/>
    <lineage>
        <taxon>Bacteria</taxon>
        <taxon>Bacillati</taxon>
        <taxon>Bacillota</taxon>
        <taxon>Erysipelotrichia</taxon>
        <taxon>Erysipelotrichales</taxon>
        <taxon>Erysipelotrichaceae</taxon>
        <taxon>Catenisphaera</taxon>
    </lineage>
</organism>
<protein>
    <recommendedName>
        <fullName evidence="1">ESAT-6-like protein</fullName>
    </recommendedName>
</protein>
<dbReference type="EMBL" id="JACHHK010000006">
    <property type="protein sequence ID" value="MBB5183583.1"/>
    <property type="molecule type" value="Genomic_DNA"/>
</dbReference>
<dbReference type="Gene3D" id="1.10.287.1060">
    <property type="entry name" value="ESAT-6-like"/>
    <property type="match status" value="1"/>
</dbReference>
<accession>A0A7W8CXT3</accession>
<dbReference type="Pfam" id="PF06013">
    <property type="entry name" value="WXG100"/>
    <property type="match status" value="1"/>
</dbReference>
<dbReference type="Proteomes" id="UP000539953">
    <property type="component" value="Unassembled WGS sequence"/>
</dbReference>
<dbReference type="RefSeq" id="WP_183328882.1">
    <property type="nucleotide sequence ID" value="NZ_JACHHK010000006.1"/>
</dbReference>
<keyword evidence="3" id="KW-1185">Reference proteome</keyword>
<comment type="similarity">
    <text evidence="1">Belongs to the WXG100 family.</text>
</comment>
<dbReference type="InterPro" id="IPR010310">
    <property type="entry name" value="T7SS_ESAT-6-like"/>
</dbReference>
<evidence type="ECO:0000313" key="3">
    <source>
        <dbReference type="Proteomes" id="UP000539953"/>
    </source>
</evidence>
<reference evidence="2 3" key="1">
    <citation type="submission" date="2020-08" db="EMBL/GenBank/DDBJ databases">
        <title>Genomic Encyclopedia of Type Strains, Phase IV (KMG-IV): sequencing the most valuable type-strain genomes for metagenomic binning, comparative biology and taxonomic classification.</title>
        <authorList>
            <person name="Goeker M."/>
        </authorList>
    </citation>
    <scope>NUCLEOTIDE SEQUENCE [LARGE SCALE GENOMIC DNA]</scope>
    <source>
        <strain evidence="2 3">DSM 25799</strain>
    </source>
</reference>
<dbReference type="AlphaFoldDB" id="A0A7W8CXT3"/>
<sequence>MAQVQISAEQVRQYAASLRSLNNQVTTIFHDVQARMNTVDQAWRSPASQALLQQFQTLIPAFRNYESALEQYAAFLRQTAQVYQENEQSLQKAIHS</sequence>
<dbReference type="InterPro" id="IPR036689">
    <property type="entry name" value="ESAT-6-like_sf"/>
</dbReference>
<dbReference type="NCBIfam" id="TIGR03930">
    <property type="entry name" value="WXG100_ESAT6"/>
    <property type="match status" value="1"/>
</dbReference>
<evidence type="ECO:0000313" key="2">
    <source>
        <dbReference type="EMBL" id="MBB5183583.1"/>
    </source>
</evidence>
<proteinExistence type="inferred from homology"/>
<name>A0A7W8CXT3_9FIRM</name>
<evidence type="ECO:0000256" key="1">
    <source>
        <dbReference type="RuleBase" id="RU362001"/>
    </source>
</evidence>
<dbReference type="SUPFAM" id="SSF140453">
    <property type="entry name" value="EsxAB dimer-like"/>
    <property type="match status" value="1"/>
</dbReference>
<gene>
    <name evidence="2" type="ORF">HNQ47_001618</name>
</gene>